<dbReference type="SMART" id="SM00252">
    <property type="entry name" value="SH2"/>
    <property type="match status" value="1"/>
</dbReference>
<evidence type="ECO:0000313" key="5">
    <source>
        <dbReference type="Proteomes" id="UP000230750"/>
    </source>
</evidence>
<feature type="non-terminal residue" evidence="4">
    <location>
        <position position="1"/>
    </location>
</feature>
<dbReference type="STRING" id="307972.A0A2G8JDZ4"/>
<dbReference type="Pfam" id="PF00017">
    <property type="entry name" value="SH2"/>
    <property type="match status" value="1"/>
</dbReference>
<dbReference type="GO" id="GO:0046935">
    <property type="term" value="F:1-phosphatidylinositol-3-kinase regulator activity"/>
    <property type="evidence" value="ECO:0007669"/>
    <property type="project" value="TreeGrafter"/>
</dbReference>
<evidence type="ECO:0000256" key="1">
    <source>
        <dbReference type="ARBA" id="ARBA00022999"/>
    </source>
</evidence>
<comment type="caution">
    <text evidence="4">The sequence shown here is derived from an EMBL/GenBank/DDBJ whole genome shotgun (WGS) entry which is preliminary data.</text>
</comment>
<evidence type="ECO:0000259" key="3">
    <source>
        <dbReference type="PROSITE" id="PS50001"/>
    </source>
</evidence>
<dbReference type="Gene3D" id="3.30.505.10">
    <property type="entry name" value="SH2 domain"/>
    <property type="match status" value="1"/>
</dbReference>
<accession>A0A2G8JDZ4</accession>
<name>A0A2G8JDZ4_STIJA</name>
<dbReference type="OrthoDB" id="5979828at2759"/>
<dbReference type="EMBL" id="MRZV01002331">
    <property type="protein sequence ID" value="PIK33968.1"/>
    <property type="molecule type" value="Genomic_DNA"/>
</dbReference>
<organism evidence="4 5">
    <name type="scientific">Stichopus japonicus</name>
    <name type="common">Sea cucumber</name>
    <dbReference type="NCBI Taxonomy" id="307972"/>
    <lineage>
        <taxon>Eukaryota</taxon>
        <taxon>Metazoa</taxon>
        <taxon>Echinodermata</taxon>
        <taxon>Eleutherozoa</taxon>
        <taxon>Echinozoa</taxon>
        <taxon>Holothuroidea</taxon>
        <taxon>Aspidochirotacea</taxon>
        <taxon>Aspidochirotida</taxon>
        <taxon>Stichopodidae</taxon>
        <taxon>Apostichopus</taxon>
    </lineage>
</organism>
<evidence type="ECO:0000256" key="2">
    <source>
        <dbReference type="PROSITE-ProRule" id="PRU00191"/>
    </source>
</evidence>
<proteinExistence type="predicted"/>
<evidence type="ECO:0000313" key="4">
    <source>
        <dbReference type="EMBL" id="PIK33968.1"/>
    </source>
</evidence>
<dbReference type="InterPro" id="IPR036860">
    <property type="entry name" value="SH2_dom_sf"/>
</dbReference>
<dbReference type="PANTHER" id="PTHR10155:SF5">
    <property type="entry name" value="SUPPRESSOR OF CYTOKINE SIGNALING 7"/>
    <property type="match status" value="1"/>
</dbReference>
<feature type="domain" description="SH2" evidence="3">
    <location>
        <begin position="3"/>
        <end position="56"/>
    </location>
</feature>
<dbReference type="SUPFAM" id="SSF55550">
    <property type="entry name" value="SH2 domain"/>
    <property type="match status" value="1"/>
</dbReference>
<keyword evidence="5" id="KW-1185">Reference proteome</keyword>
<dbReference type="Proteomes" id="UP000230750">
    <property type="component" value="Unassembled WGS sequence"/>
</dbReference>
<gene>
    <name evidence="4" type="ORF">BSL78_29206</name>
</gene>
<protein>
    <recommendedName>
        <fullName evidence="3">SH2 domain-containing protein</fullName>
    </recommendedName>
</protein>
<dbReference type="InterPro" id="IPR000980">
    <property type="entry name" value="SH2"/>
</dbReference>
<keyword evidence="1 2" id="KW-0727">SH2 domain</keyword>
<sequence length="56" mass="6571">FGWYWGPMSWDDAETRLENTPDGSFLVRDSSDERHILSLSFRASGTTHHTRIEHQH</sequence>
<dbReference type="GO" id="GO:0005942">
    <property type="term" value="C:phosphatidylinositol 3-kinase complex"/>
    <property type="evidence" value="ECO:0007669"/>
    <property type="project" value="TreeGrafter"/>
</dbReference>
<dbReference type="GO" id="GO:0046854">
    <property type="term" value="P:phosphatidylinositol phosphate biosynthetic process"/>
    <property type="evidence" value="ECO:0007669"/>
    <property type="project" value="TreeGrafter"/>
</dbReference>
<dbReference type="PANTHER" id="PTHR10155">
    <property type="entry name" value="PHOSPHATIDYLINOSITOL 3-KINASE REGULATORY SUBUNIT"/>
    <property type="match status" value="1"/>
</dbReference>
<dbReference type="PROSITE" id="PS50001">
    <property type="entry name" value="SH2"/>
    <property type="match status" value="1"/>
</dbReference>
<feature type="non-terminal residue" evidence="4">
    <location>
        <position position="56"/>
    </location>
</feature>
<dbReference type="AlphaFoldDB" id="A0A2G8JDZ4"/>
<reference evidence="4 5" key="1">
    <citation type="journal article" date="2017" name="PLoS Biol.">
        <title>The sea cucumber genome provides insights into morphological evolution and visceral regeneration.</title>
        <authorList>
            <person name="Zhang X."/>
            <person name="Sun L."/>
            <person name="Yuan J."/>
            <person name="Sun Y."/>
            <person name="Gao Y."/>
            <person name="Zhang L."/>
            <person name="Li S."/>
            <person name="Dai H."/>
            <person name="Hamel J.F."/>
            <person name="Liu C."/>
            <person name="Yu Y."/>
            <person name="Liu S."/>
            <person name="Lin W."/>
            <person name="Guo K."/>
            <person name="Jin S."/>
            <person name="Xu P."/>
            <person name="Storey K.B."/>
            <person name="Huan P."/>
            <person name="Zhang T."/>
            <person name="Zhou Y."/>
            <person name="Zhang J."/>
            <person name="Lin C."/>
            <person name="Li X."/>
            <person name="Xing L."/>
            <person name="Huo D."/>
            <person name="Sun M."/>
            <person name="Wang L."/>
            <person name="Mercier A."/>
            <person name="Li F."/>
            <person name="Yang H."/>
            <person name="Xiang J."/>
        </authorList>
    </citation>
    <scope>NUCLEOTIDE SEQUENCE [LARGE SCALE GENOMIC DNA]</scope>
    <source>
        <strain evidence="4">Shaxun</strain>
        <tissue evidence="4">Muscle</tissue>
    </source>
</reference>